<proteinExistence type="predicted"/>
<feature type="domain" description="Glutaredoxin" evidence="1">
    <location>
        <begin position="4"/>
        <end position="61"/>
    </location>
</feature>
<dbReference type="Pfam" id="PF00462">
    <property type="entry name" value="Glutaredoxin"/>
    <property type="match status" value="1"/>
</dbReference>
<dbReference type="PANTHER" id="PTHR34386:SF1">
    <property type="entry name" value="GLUTAREDOXIN-LIKE PROTEIN NRDH"/>
    <property type="match status" value="1"/>
</dbReference>
<dbReference type="AlphaFoldDB" id="A0A1G1ZFL8"/>
<sequence length="78" mass="8895">MPEVIIYSTPTCVYCKMAKEFFKKNNVRYAEHNVAEDDAAREEMVNKSHQLGVPVIDINGEIHVGFNRSELEKALGLR</sequence>
<dbReference type="InterPro" id="IPR002109">
    <property type="entry name" value="Glutaredoxin"/>
</dbReference>
<accession>A0A1G1ZFL8</accession>
<dbReference type="PROSITE" id="PS51354">
    <property type="entry name" value="GLUTAREDOXIN_2"/>
    <property type="match status" value="1"/>
</dbReference>
<dbReference type="PANTHER" id="PTHR34386">
    <property type="entry name" value="GLUTAREDOXIN"/>
    <property type="match status" value="1"/>
</dbReference>
<dbReference type="EMBL" id="MHJG01000023">
    <property type="protein sequence ID" value="OGY63352.1"/>
    <property type="molecule type" value="Genomic_DNA"/>
</dbReference>
<dbReference type="Gene3D" id="3.40.30.10">
    <property type="entry name" value="Glutaredoxin"/>
    <property type="match status" value="1"/>
</dbReference>
<comment type="caution">
    <text evidence="2">The sequence shown here is derived from an EMBL/GenBank/DDBJ whole genome shotgun (WGS) entry which is preliminary data.</text>
</comment>
<dbReference type="GO" id="GO:0045454">
    <property type="term" value="P:cell redox homeostasis"/>
    <property type="evidence" value="ECO:0007669"/>
    <property type="project" value="TreeGrafter"/>
</dbReference>
<evidence type="ECO:0000313" key="2">
    <source>
        <dbReference type="EMBL" id="OGY63352.1"/>
    </source>
</evidence>
<name>A0A1G1ZFL8_9BACT</name>
<dbReference type="Proteomes" id="UP000177960">
    <property type="component" value="Unassembled WGS sequence"/>
</dbReference>
<reference evidence="2 3" key="1">
    <citation type="journal article" date="2016" name="Nat. Commun.">
        <title>Thousands of microbial genomes shed light on interconnected biogeochemical processes in an aquifer system.</title>
        <authorList>
            <person name="Anantharaman K."/>
            <person name="Brown C.T."/>
            <person name="Hug L.A."/>
            <person name="Sharon I."/>
            <person name="Castelle C.J."/>
            <person name="Probst A.J."/>
            <person name="Thomas B.C."/>
            <person name="Singh A."/>
            <person name="Wilkins M.J."/>
            <person name="Karaoz U."/>
            <person name="Brodie E.L."/>
            <person name="Williams K.H."/>
            <person name="Hubbard S.S."/>
            <person name="Banfield J.F."/>
        </authorList>
    </citation>
    <scope>NUCLEOTIDE SEQUENCE [LARGE SCALE GENOMIC DNA]</scope>
</reference>
<dbReference type="GO" id="GO:0009055">
    <property type="term" value="F:electron transfer activity"/>
    <property type="evidence" value="ECO:0007669"/>
    <property type="project" value="TreeGrafter"/>
</dbReference>
<dbReference type="STRING" id="1798404.A3B92_01950"/>
<organism evidence="2 3">
    <name type="scientific">Candidatus Harrisonbacteria bacterium RIFCSPHIGHO2_02_FULL_42_16</name>
    <dbReference type="NCBI Taxonomy" id="1798404"/>
    <lineage>
        <taxon>Bacteria</taxon>
        <taxon>Candidatus Harrisoniibacteriota</taxon>
    </lineage>
</organism>
<gene>
    <name evidence="2" type="ORF">A3B92_01950</name>
</gene>
<dbReference type="InterPro" id="IPR036249">
    <property type="entry name" value="Thioredoxin-like_sf"/>
</dbReference>
<dbReference type="InterPro" id="IPR051548">
    <property type="entry name" value="Grx-like_ET"/>
</dbReference>
<dbReference type="CDD" id="cd02976">
    <property type="entry name" value="NrdH"/>
    <property type="match status" value="1"/>
</dbReference>
<evidence type="ECO:0000313" key="3">
    <source>
        <dbReference type="Proteomes" id="UP000177960"/>
    </source>
</evidence>
<dbReference type="SUPFAM" id="SSF52833">
    <property type="entry name" value="Thioredoxin-like"/>
    <property type="match status" value="1"/>
</dbReference>
<evidence type="ECO:0000259" key="1">
    <source>
        <dbReference type="Pfam" id="PF00462"/>
    </source>
</evidence>
<protein>
    <submittedName>
        <fullName evidence="2">NrdH-redoxin</fullName>
    </submittedName>
</protein>